<dbReference type="KEGG" id="fcm:BIW12_06095"/>
<protein>
    <submittedName>
        <fullName evidence="1">Uncharacterized protein</fullName>
    </submittedName>
</protein>
<name>A0A1D9P8Y7_9FLAO</name>
<accession>A0A1D9P8Y7</accession>
<organism evidence="1 2">
    <name type="scientific">Flavobacterium commune</name>
    <dbReference type="NCBI Taxonomy" id="1306519"/>
    <lineage>
        <taxon>Bacteria</taxon>
        <taxon>Pseudomonadati</taxon>
        <taxon>Bacteroidota</taxon>
        <taxon>Flavobacteriia</taxon>
        <taxon>Flavobacteriales</taxon>
        <taxon>Flavobacteriaceae</taxon>
        <taxon>Flavobacterium</taxon>
    </lineage>
</organism>
<dbReference type="AlphaFoldDB" id="A0A1D9P8Y7"/>
<evidence type="ECO:0000313" key="2">
    <source>
        <dbReference type="Proteomes" id="UP000178198"/>
    </source>
</evidence>
<keyword evidence="2" id="KW-1185">Reference proteome</keyword>
<reference evidence="1 2" key="1">
    <citation type="submission" date="2016-10" db="EMBL/GenBank/DDBJ databases">
        <title>Complete Genome Sequence of Flavobacterium sp. PK15.</title>
        <authorList>
            <person name="Ekwe A."/>
            <person name="Kim S.B."/>
        </authorList>
    </citation>
    <scope>NUCLEOTIDE SEQUENCE [LARGE SCALE GENOMIC DNA]</scope>
    <source>
        <strain evidence="1 2">PK15</strain>
    </source>
</reference>
<dbReference type="STRING" id="1306519.BIW12_06095"/>
<dbReference type="EMBL" id="CP017774">
    <property type="protein sequence ID" value="AOZ99040.1"/>
    <property type="molecule type" value="Genomic_DNA"/>
</dbReference>
<gene>
    <name evidence="1" type="ORF">BIW12_06095</name>
</gene>
<dbReference type="Proteomes" id="UP000178198">
    <property type="component" value="Chromosome"/>
</dbReference>
<sequence>MLSQTLLTSHPIDFKKSKKNNKKPNIEKLRTLNEVALSATSDFKNSEENNQILNIENEKTHDVFVFIKDIEKITILKYNRALFLKSEYVFPLQNLADKSIIGCSFGQDGNPTIYFSSNIIENVSPLVLISILKCNLENKTHTISDFKFPANEVAVTVFQMNNSFHILAKHRIMQGLIVYTFQDTKVAKKGFDFSSLTFQHKNGKMLRFNNLIKNYPIEKIDVHDYNPLDKAVKVSKLYIQKNHIVLTFDYNPKLTQAFDIDIENQELIEKNFPQTVLQDPKKMSNSFYQDGKLYQINTSKSELLLDIKDFNSDQTLKTIRVLSEDDKRSKDVPLFIQIDSRKPGEIRSPKRFLQHLQTLDIGLSVFKNKENTLVTFGGVPVIKKQGASFRNQTYIVNRYEEDDPYFNAEFSTIEHFKSVYFPRILDHNFEFINQEQPPIGIDKLYYFLDMNKKITIKNISKYNDYYILGYYDFESKQFIMRKFTDGFN</sequence>
<evidence type="ECO:0000313" key="1">
    <source>
        <dbReference type="EMBL" id="AOZ99040.1"/>
    </source>
</evidence>
<proteinExistence type="predicted"/>